<sequence length="111" mass="12112">MHVVSISTKCSTCIGGACSGPWVGTGKCWCNSHRCWGLTGRSILLFKFVLLFFGVLTLLAALLSWQSESGNTVTTGLTIFYLTLVVVLVSLPRDSGVYSELTEVYLFRGRL</sequence>
<reference evidence="2 3" key="1">
    <citation type="journal article" date="2015" name="Genome Biol. Evol.">
        <title>Phylogenomic analyses indicate that early fungi evolved digesting cell walls of algal ancestors of land plants.</title>
        <authorList>
            <person name="Chang Y."/>
            <person name="Wang S."/>
            <person name="Sekimoto S."/>
            <person name="Aerts A.L."/>
            <person name="Choi C."/>
            <person name="Clum A."/>
            <person name="LaButti K.M."/>
            <person name="Lindquist E.A."/>
            <person name="Yee Ngan C."/>
            <person name="Ohm R.A."/>
            <person name="Salamov A.A."/>
            <person name="Grigoriev I.V."/>
            <person name="Spatafora J.W."/>
            <person name="Berbee M.L."/>
        </authorList>
    </citation>
    <scope>NUCLEOTIDE SEQUENCE [LARGE SCALE GENOMIC DNA]</scope>
    <source>
        <strain evidence="2 3">JEL478</strain>
    </source>
</reference>
<keyword evidence="3" id="KW-1185">Reference proteome</keyword>
<feature type="transmembrane region" description="Helical" evidence="1">
    <location>
        <begin position="44"/>
        <end position="65"/>
    </location>
</feature>
<protein>
    <submittedName>
        <fullName evidence="2">Uncharacterized protein</fullName>
    </submittedName>
</protein>
<dbReference type="Proteomes" id="UP000070544">
    <property type="component" value="Unassembled WGS sequence"/>
</dbReference>
<keyword evidence="1" id="KW-1133">Transmembrane helix</keyword>
<organism evidence="2 3">
    <name type="scientific">Gonapodya prolifera (strain JEL478)</name>
    <name type="common">Monoblepharis prolifera</name>
    <dbReference type="NCBI Taxonomy" id="1344416"/>
    <lineage>
        <taxon>Eukaryota</taxon>
        <taxon>Fungi</taxon>
        <taxon>Fungi incertae sedis</taxon>
        <taxon>Chytridiomycota</taxon>
        <taxon>Chytridiomycota incertae sedis</taxon>
        <taxon>Monoblepharidomycetes</taxon>
        <taxon>Monoblepharidales</taxon>
        <taxon>Gonapodyaceae</taxon>
        <taxon>Gonapodya</taxon>
    </lineage>
</organism>
<dbReference type="AlphaFoldDB" id="A0A139AA40"/>
<proteinExistence type="predicted"/>
<keyword evidence="1" id="KW-0472">Membrane</keyword>
<evidence type="ECO:0000313" key="3">
    <source>
        <dbReference type="Proteomes" id="UP000070544"/>
    </source>
</evidence>
<dbReference type="EMBL" id="KQ965776">
    <property type="protein sequence ID" value="KXS13656.1"/>
    <property type="molecule type" value="Genomic_DNA"/>
</dbReference>
<evidence type="ECO:0000313" key="2">
    <source>
        <dbReference type="EMBL" id="KXS13656.1"/>
    </source>
</evidence>
<accession>A0A139AA40</accession>
<keyword evidence="1" id="KW-0812">Transmembrane</keyword>
<name>A0A139AA40_GONPJ</name>
<feature type="transmembrane region" description="Helical" evidence="1">
    <location>
        <begin position="71"/>
        <end position="91"/>
    </location>
</feature>
<evidence type="ECO:0000256" key="1">
    <source>
        <dbReference type="SAM" id="Phobius"/>
    </source>
</evidence>
<gene>
    <name evidence="2" type="ORF">M427DRAFT_366046</name>
</gene>